<comment type="caution">
    <text evidence="9">The sequence shown here is derived from an EMBL/GenBank/DDBJ whole genome shotgun (WGS) entry which is preliminary data.</text>
</comment>
<dbReference type="Proteomes" id="UP001597387">
    <property type="component" value="Unassembled WGS sequence"/>
</dbReference>
<keyword evidence="6 8" id="KW-0472">Membrane</keyword>
<dbReference type="PANTHER" id="PTHR30558">
    <property type="entry name" value="EXBD MEMBRANE COMPONENT OF PMF-DRIVEN MACROMOLECULE IMPORT SYSTEM"/>
    <property type="match status" value="1"/>
</dbReference>
<proteinExistence type="inferred from homology"/>
<comment type="similarity">
    <text evidence="2 7">Belongs to the ExbD/TolR family.</text>
</comment>
<evidence type="ECO:0000256" key="3">
    <source>
        <dbReference type="ARBA" id="ARBA00022475"/>
    </source>
</evidence>
<evidence type="ECO:0000256" key="7">
    <source>
        <dbReference type="RuleBase" id="RU003879"/>
    </source>
</evidence>
<dbReference type="InterPro" id="IPR003400">
    <property type="entry name" value="ExbD"/>
</dbReference>
<organism evidence="9 10">
    <name type="scientific">Paradesertivirga mongoliensis</name>
    <dbReference type="NCBI Taxonomy" id="2100740"/>
    <lineage>
        <taxon>Bacteria</taxon>
        <taxon>Pseudomonadati</taxon>
        <taxon>Bacteroidota</taxon>
        <taxon>Sphingobacteriia</taxon>
        <taxon>Sphingobacteriales</taxon>
        <taxon>Sphingobacteriaceae</taxon>
        <taxon>Paradesertivirga</taxon>
    </lineage>
</organism>
<evidence type="ECO:0000256" key="2">
    <source>
        <dbReference type="ARBA" id="ARBA00005811"/>
    </source>
</evidence>
<keyword evidence="3" id="KW-1003">Cell membrane</keyword>
<evidence type="ECO:0000256" key="4">
    <source>
        <dbReference type="ARBA" id="ARBA00022692"/>
    </source>
</evidence>
<evidence type="ECO:0000313" key="10">
    <source>
        <dbReference type="Proteomes" id="UP001597387"/>
    </source>
</evidence>
<protein>
    <submittedName>
        <fullName evidence="9">ExbD/TolR family protein</fullName>
    </submittedName>
</protein>
<dbReference type="RefSeq" id="WP_255899963.1">
    <property type="nucleotide sequence ID" value="NZ_JAFMZO010000001.1"/>
</dbReference>
<feature type="transmembrane region" description="Helical" evidence="8">
    <location>
        <begin position="25"/>
        <end position="45"/>
    </location>
</feature>
<gene>
    <name evidence="9" type="ORF">ACFSJU_02225</name>
</gene>
<keyword evidence="10" id="KW-1185">Reference proteome</keyword>
<keyword evidence="5 8" id="KW-1133">Transmembrane helix</keyword>
<name>A0ABW4ZHV8_9SPHI</name>
<evidence type="ECO:0000313" key="9">
    <source>
        <dbReference type="EMBL" id="MFD2161187.1"/>
    </source>
</evidence>
<dbReference type="Pfam" id="PF02472">
    <property type="entry name" value="ExbD"/>
    <property type="match status" value="1"/>
</dbReference>
<accession>A0ABW4ZHV8</accession>
<evidence type="ECO:0000256" key="6">
    <source>
        <dbReference type="ARBA" id="ARBA00023136"/>
    </source>
</evidence>
<comment type="subcellular location">
    <subcellularLocation>
        <location evidence="1">Cell membrane</location>
        <topology evidence="1">Single-pass membrane protein</topology>
    </subcellularLocation>
    <subcellularLocation>
        <location evidence="7">Cell membrane</location>
        <topology evidence="7">Single-pass type II membrane protein</topology>
    </subcellularLocation>
</comment>
<evidence type="ECO:0000256" key="1">
    <source>
        <dbReference type="ARBA" id="ARBA00004162"/>
    </source>
</evidence>
<keyword evidence="7" id="KW-0653">Protein transport</keyword>
<dbReference type="PANTHER" id="PTHR30558:SF3">
    <property type="entry name" value="BIOPOLYMER TRANSPORT PROTEIN EXBD-RELATED"/>
    <property type="match status" value="1"/>
</dbReference>
<dbReference type="EMBL" id="JBHUHZ010000001">
    <property type="protein sequence ID" value="MFD2161187.1"/>
    <property type="molecule type" value="Genomic_DNA"/>
</dbReference>
<sequence length="170" mass="18432">MAELTNSNSISGRRTSLKQIPKVDLTAMVDLAFLLITFFMLTTSLSQPTEMQISMPVKGAAPVGVAGDRTMTVCLGADNKVLWYMGTTEDPKEISVTSASAIRHVFLSKMHFVMKTTGLPLIVLLKPDKKSTFKNLVDVMDEMAIAKVPVHAIVDITSGDREMLAGNGDD</sequence>
<keyword evidence="4 7" id="KW-0812">Transmembrane</keyword>
<keyword evidence="7" id="KW-0813">Transport</keyword>
<evidence type="ECO:0000256" key="8">
    <source>
        <dbReference type="SAM" id="Phobius"/>
    </source>
</evidence>
<evidence type="ECO:0000256" key="5">
    <source>
        <dbReference type="ARBA" id="ARBA00022989"/>
    </source>
</evidence>
<reference evidence="10" key="1">
    <citation type="journal article" date="2019" name="Int. J. Syst. Evol. Microbiol.">
        <title>The Global Catalogue of Microorganisms (GCM) 10K type strain sequencing project: providing services to taxonomists for standard genome sequencing and annotation.</title>
        <authorList>
            <consortium name="The Broad Institute Genomics Platform"/>
            <consortium name="The Broad Institute Genome Sequencing Center for Infectious Disease"/>
            <person name="Wu L."/>
            <person name="Ma J."/>
        </authorList>
    </citation>
    <scope>NUCLEOTIDE SEQUENCE [LARGE SCALE GENOMIC DNA]</scope>
    <source>
        <strain evidence="10">KCTC 42217</strain>
    </source>
</reference>